<feature type="binding site" evidence="10">
    <location>
        <begin position="154"/>
        <end position="157"/>
    </location>
    <ligand>
        <name>substrate</name>
    </ligand>
</feature>
<dbReference type="GO" id="GO:0009117">
    <property type="term" value="P:nucleotide metabolic process"/>
    <property type="evidence" value="ECO:0007669"/>
    <property type="project" value="UniProtKB-KW"/>
</dbReference>
<reference evidence="12 13" key="1">
    <citation type="submission" date="2019-02" db="EMBL/GenBank/DDBJ databases">
        <title>Genomic Encyclopedia of Type Strains, Phase IV (KMG-IV): sequencing the most valuable type-strain genomes for metagenomic binning, comparative biology and taxonomic classification.</title>
        <authorList>
            <person name="Goeker M."/>
        </authorList>
    </citation>
    <scope>NUCLEOTIDE SEQUENCE [LARGE SCALE GENOMIC DNA]</scope>
    <source>
        <strain evidence="12 13">DSM 29486</strain>
    </source>
</reference>
<evidence type="ECO:0000256" key="4">
    <source>
        <dbReference type="ARBA" id="ARBA00022741"/>
    </source>
</evidence>
<feature type="binding site" evidence="10">
    <location>
        <begin position="182"/>
        <end position="183"/>
    </location>
    <ligand>
        <name>substrate</name>
    </ligand>
</feature>
<comment type="function">
    <text evidence="10">Pyrophosphatase that catalyzes the hydrolysis of nucleoside triphosphates to their monophosphate derivatives, with a high preference for the non-canonical purine nucleotides XTP (xanthosine triphosphate), dITP (deoxyinosine triphosphate) and ITP. Seems to function as a house-cleaning enzyme that removes non-canonical purine nucleotides from the nucleotide pool, thus preventing their incorporation into DNA/RNA and avoiding chromosomal lesions.</text>
</comment>
<dbReference type="OrthoDB" id="9807456at2"/>
<dbReference type="InterPro" id="IPR002637">
    <property type="entry name" value="RdgB/HAM1"/>
</dbReference>
<evidence type="ECO:0000313" key="13">
    <source>
        <dbReference type="Proteomes" id="UP000292927"/>
    </source>
</evidence>
<dbReference type="FunFam" id="3.90.950.10:FF:000001">
    <property type="entry name" value="dITP/XTP pyrophosphatase"/>
    <property type="match status" value="1"/>
</dbReference>
<dbReference type="AlphaFoldDB" id="A0A4Q7PIU1"/>
<name>A0A4Q7PIU1_9FIRM</name>
<evidence type="ECO:0000313" key="12">
    <source>
        <dbReference type="EMBL" id="RZT00517.1"/>
    </source>
</evidence>
<comment type="similarity">
    <text evidence="1 10 11">Belongs to the HAM1 NTPase family.</text>
</comment>
<evidence type="ECO:0000256" key="11">
    <source>
        <dbReference type="RuleBase" id="RU003781"/>
    </source>
</evidence>
<dbReference type="CDD" id="cd00515">
    <property type="entry name" value="HAM1"/>
    <property type="match status" value="1"/>
</dbReference>
<proteinExistence type="inferred from homology"/>
<dbReference type="EC" id="3.6.1.66" evidence="10"/>
<keyword evidence="3 10" id="KW-0479">Metal-binding</keyword>
<comment type="catalytic activity">
    <reaction evidence="9 10">
        <text>XTP + H2O = XMP + diphosphate + H(+)</text>
        <dbReference type="Rhea" id="RHEA:28610"/>
        <dbReference type="ChEBI" id="CHEBI:15377"/>
        <dbReference type="ChEBI" id="CHEBI:15378"/>
        <dbReference type="ChEBI" id="CHEBI:33019"/>
        <dbReference type="ChEBI" id="CHEBI:57464"/>
        <dbReference type="ChEBI" id="CHEBI:61314"/>
        <dbReference type="EC" id="3.6.1.66"/>
    </reaction>
</comment>
<dbReference type="GO" id="GO:0036220">
    <property type="term" value="F:ITP diphosphatase activity"/>
    <property type="evidence" value="ECO:0007669"/>
    <property type="project" value="UniProtKB-UniRule"/>
</dbReference>
<evidence type="ECO:0000256" key="9">
    <source>
        <dbReference type="ARBA" id="ARBA00052017"/>
    </source>
</evidence>
<dbReference type="HAMAP" id="MF_01405">
    <property type="entry name" value="Non_canon_purine_NTPase"/>
    <property type="match status" value="1"/>
</dbReference>
<dbReference type="GO" id="GO:0036222">
    <property type="term" value="F:XTP diphosphatase activity"/>
    <property type="evidence" value="ECO:0007669"/>
    <property type="project" value="UniProtKB-UniRule"/>
</dbReference>
<dbReference type="PANTHER" id="PTHR11067:SF9">
    <property type="entry name" value="INOSINE TRIPHOSPHATE PYROPHOSPHATASE"/>
    <property type="match status" value="1"/>
</dbReference>
<feature type="binding site" evidence="10">
    <location>
        <position position="71"/>
    </location>
    <ligand>
        <name>Mg(2+)</name>
        <dbReference type="ChEBI" id="CHEBI:18420"/>
    </ligand>
</feature>
<dbReference type="GO" id="GO:0035870">
    <property type="term" value="F:dITP diphosphatase activity"/>
    <property type="evidence" value="ECO:0007669"/>
    <property type="project" value="UniProtKB-UniRule"/>
</dbReference>
<dbReference type="InterPro" id="IPR020922">
    <property type="entry name" value="dITP/XTP_pyrophosphatase"/>
</dbReference>
<sequence>MKQKVIFATSNEGKMKEIRMLLADLPVEVLSMKEAGITADIIEDGNSFEANALIKVRALREFTDGLILADDSGLEIDCLGGEPGVYSARYMGEETSYTVKNAALISRVEGIEGNQRSARFRCVIAASLPDGREMTASGSMEGLVAEKPAGAGGFGYDPILWLPEYGCTAAELTAEEKNRISHRGKALRAIKEKLLELYPEWKA</sequence>
<dbReference type="EMBL" id="SGXF01000003">
    <property type="protein sequence ID" value="RZT00517.1"/>
    <property type="molecule type" value="Genomic_DNA"/>
</dbReference>
<comment type="subunit">
    <text evidence="2 10">Homodimer.</text>
</comment>
<protein>
    <recommendedName>
        <fullName evidence="10">dITP/XTP pyrophosphatase</fullName>
        <ecNumber evidence="10">3.6.1.66</ecNumber>
    </recommendedName>
    <alternativeName>
        <fullName evidence="10">Non-canonical purine NTP pyrophosphatase</fullName>
    </alternativeName>
    <alternativeName>
        <fullName evidence="10">Non-standard purine NTP pyrophosphatase</fullName>
    </alternativeName>
    <alternativeName>
        <fullName evidence="10">Nucleoside-triphosphate diphosphatase</fullName>
    </alternativeName>
    <alternativeName>
        <fullName evidence="10">Nucleoside-triphosphate pyrophosphatase</fullName>
        <shortName evidence="10">NTPase</shortName>
    </alternativeName>
</protein>
<dbReference type="Gene3D" id="3.90.950.10">
    <property type="match status" value="1"/>
</dbReference>
<dbReference type="Pfam" id="PF01725">
    <property type="entry name" value="Ham1p_like"/>
    <property type="match status" value="1"/>
</dbReference>
<evidence type="ECO:0000256" key="8">
    <source>
        <dbReference type="ARBA" id="ARBA00051875"/>
    </source>
</evidence>
<evidence type="ECO:0000256" key="3">
    <source>
        <dbReference type="ARBA" id="ARBA00022723"/>
    </source>
</evidence>
<evidence type="ECO:0000256" key="1">
    <source>
        <dbReference type="ARBA" id="ARBA00008023"/>
    </source>
</evidence>
<dbReference type="Proteomes" id="UP000292927">
    <property type="component" value="Unassembled WGS sequence"/>
</dbReference>
<keyword evidence="7 10" id="KW-0546">Nucleotide metabolism</keyword>
<dbReference type="PANTHER" id="PTHR11067">
    <property type="entry name" value="INOSINE TRIPHOSPHATE PYROPHOSPHATASE/HAM1 PROTEIN"/>
    <property type="match status" value="1"/>
</dbReference>
<evidence type="ECO:0000256" key="10">
    <source>
        <dbReference type="HAMAP-Rule" id="MF_01405"/>
    </source>
</evidence>
<evidence type="ECO:0000256" key="5">
    <source>
        <dbReference type="ARBA" id="ARBA00022801"/>
    </source>
</evidence>
<keyword evidence="4 10" id="KW-0547">Nucleotide-binding</keyword>
<dbReference type="NCBIfam" id="TIGR00042">
    <property type="entry name" value="RdgB/HAM1 family non-canonical purine NTP pyrophosphatase"/>
    <property type="match status" value="1"/>
</dbReference>
<evidence type="ECO:0000256" key="2">
    <source>
        <dbReference type="ARBA" id="ARBA00011738"/>
    </source>
</evidence>
<dbReference type="GO" id="GO:0009146">
    <property type="term" value="P:purine nucleoside triphosphate catabolic process"/>
    <property type="evidence" value="ECO:0007669"/>
    <property type="project" value="UniProtKB-UniRule"/>
</dbReference>
<keyword evidence="5 10" id="KW-0378">Hydrolase</keyword>
<feature type="binding site" evidence="10">
    <location>
        <position position="177"/>
    </location>
    <ligand>
        <name>substrate</name>
    </ligand>
</feature>
<evidence type="ECO:0000256" key="7">
    <source>
        <dbReference type="ARBA" id="ARBA00023080"/>
    </source>
</evidence>
<organism evidence="12 13">
    <name type="scientific">Cuneatibacter caecimuris</name>
    <dbReference type="NCBI Taxonomy" id="1796618"/>
    <lineage>
        <taxon>Bacteria</taxon>
        <taxon>Bacillati</taxon>
        <taxon>Bacillota</taxon>
        <taxon>Clostridia</taxon>
        <taxon>Lachnospirales</taxon>
        <taxon>Lachnospiraceae</taxon>
        <taxon>Cuneatibacter</taxon>
    </lineage>
</organism>
<comment type="cofactor">
    <cofactor evidence="10">
        <name>Mg(2+)</name>
        <dbReference type="ChEBI" id="CHEBI:18420"/>
    </cofactor>
    <text evidence="10">Binds 1 Mg(2+) ion per subunit.</text>
</comment>
<dbReference type="RefSeq" id="WP_130435128.1">
    <property type="nucleotide sequence ID" value="NZ_SGXF01000003.1"/>
</dbReference>
<comment type="caution">
    <text evidence="10">Lacks conserved residue(s) required for the propagation of feature annotation.</text>
</comment>
<dbReference type="GO" id="GO:0005829">
    <property type="term" value="C:cytosol"/>
    <property type="evidence" value="ECO:0007669"/>
    <property type="project" value="TreeGrafter"/>
</dbReference>
<keyword evidence="6 10" id="KW-0460">Magnesium</keyword>
<feature type="binding site" evidence="10">
    <location>
        <position position="72"/>
    </location>
    <ligand>
        <name>substrate</name>
    </ligand>
</feature>
<feature type="binding site" evidence="10">
    <location>
        <begin position="9"/>
        <end position="14"/>
    </location>
    <ligand>
        <name>substrate</name>
    </ligand>
</feature>
<dbReference type="InterPro" id="IPR029001">
    <property type="entry name" value="ITPase-like_fam"/>
</dbReference>
<comment type="caution">
    <text evidence="12">The sequence shown here is derived from an EMBL/GenBank/DDBJ whole genome shotgun (WGS) entry which is preliminary data.</text>
</comment>
<comment type="catalytic activity">
    <reaction evidence="8 10">
        <text>dITP + H2O = dIMP + diphosphate + H(+)</text>
        <dbReference type="Rhea" id="RHEA:28342"/>
        <dbReference type="ChEBI" id="CHEBI:15377"/>
        <dbReference type="ChEBI" id="CHEBI:15378"/>
        <dbReference type="ChEBI" id="CHEBI:33019"/>
        <dbReference type="ChEBI" id="CHEBI:61194"/>
        <dbReference type="ChEBI" id="CHEBI:61382"/>
        <dbReference type="EC" id="3.6.1.66"/>
    </reaction>
</comment>
<dbReference type="GO" id="GO:0046872">
    <property type="term" value="F:metal ion binding"/>
    <property type="evidence" value="ECO:0007669"/>
    <property type="project" value="UniProtKB-KW"/>
</dbReference>
<accession>A0A4Q7PIU1</accession>
<evidence type="ECO:0000256" key="6">
    <source>
        <dbReference type="ARBA" id="ARBA00022842"/>
    </source>
</evidence>
<keyword evidence="13" id="KW-1185">Reference proteome</keyword>
<dbReference type="SUPFAM" id="SSF52972">
    <property type="entry name" value="ITPase-like"/>
    <property type="match status" value="1"/>
</dbReference>
<dbReference type="GO" id="GO:0017111">
    <property type="term" value="F:ribonucleoside triphosphate phosphatase activity"/>
    <property type="evidence" value="ECO:0007669"/>
    <property type="project" value="InterPro"/>
</dbReference>
<comment type="catalytic activity">
    <reaction evidence="10">
        <text>ITP + H2O = IMP + diphosphate + H(+)</text>
        <dbReference type="Rhea" id="RHEA:29399"/>
        <dbReference type="ChEBI" id="CHEBI:15377"/>
        <dbReference type="ChEBI" id="CHEBI:15378"/>
        <dbReference type="ChEBI" id="CHEBI:33019"/>
        <dbReference type="ChEBI" id="CHEBI:58053"/>
        <dbReference type="ChEBI" id="CHEBI:61402"/>
        <dbReference type="EC" id="3.6.1.66"/>
    </reaction>
</comment>
<feature type="active site" description="Proton acceptor" evidence="10">
    <location>
        <position position="71"/>
    </location>
</feature>
<gene>
    <name evidence="12" type="ORF">EV209_1831</name>
</gene>
<dbReference type="GO" id="GO:0000166">
    <property type="term" value="F:nucleotide binding"/>
    <property type="evidence" value="ECO:0007669"/>
    <property type="project" value="UniProtKB-KW"/>
</dbReference>